<dbReference type="EMBL" id="CADIKM010000074">
    <property type="protein sequence ID" value="CAB3805621.1"/>
    <property type="molecule type" value="Genomic_DNA"/>
</dbReference>
<gene>
    <name evidence="1" type="ORF">LMG28138_05695</name>
</gene>
<organism evidence="1 2">
    <name type="scientific">Pararobbsia alpina</name>
    <dbReference type="NCBI Taxonomy" id="621374"/>
    <lineage>
        <taxon>Bacteria</taxon>
        <taxon>Pseudomonadati</taxon>
        <taxon>Pseudomonadota</taxon>
        <taxon>Betaproteobacteria</taxon>
        <taxon>Burkholderiales</taxon>
        <taxon>Burkholderiaceae</taxon>
        <taxon>Pararobbsia</taxon>
    </lineage>
</organism>
<evidence type="ECO:0000313" key="1">
    <source>
        <dbReference type="EMBL" id="CAB3805621.1"/>
    </source>
</evidence>
<accession>A0A6S7BMD5</accession>
<name>A0A6S7BMD5_9BURK</name>
<dbReference type="AlphaFoldDB" id="A0A6S7BMD5"/>
<dbReference type="Proteomes" id="UP000494115">
    <property type="component" value="Unassembled WGS sequence"/>
</dbReference>
<reference evidence="1 2" key="1">
    <citation type="submission" date="2020-04" db="EMBL/GenBank/DDBJ databases">
        <authorList>
            <person name="De Canck E."/>
        </authorList>
    </citation>
    <scope>NUCLEOTIDE SEQUENCE [LARGE SCALE GENOMIC DNA]</scope>
    <source>
        <strain evidence="1 2">LMG 28138</strain>
    </source>
</reference>
<protein>
    <submittedName>
        <fullName evidence="1">Uncharacterized protein</fullName>
    </submittedName>
</protein>
<evidence type="ECO:0000313" key="2">
    <source>
        <dbReference type="Proteomes" id="UP000494115"/>
    </source>
</evidence>
<sequence>MQNAVRKGGYPDDAERPCRNFTEPLLWLLRPEAINICSESEGLRSDFYLPAI</sequence>
<proteinExistence type="predicted"/>
<keyword evidence="2" id="KW-1185">Reference proteome</keyword>